<sequence>MWSFFRKSLGPKFKTNLNQVRQYHSIRSTSVSGNLLIATANNKNSIFENEQQLIQAIPVKKHRQTLRVIILDPTIANSSGEVNPFSPQTHIATALCVVDKHIQIIDKTQIDMIFDRRTMLLQGDARDEHLNITYKQQAFQAKALFRPALVTYAWMLSNTLNVDGQRFFSFLHSERSIEQEIQHLAQLQSVWKYKYAKYNRMSANCSHPVLEVLTNSPGRYGLTPQEVFCQAFLHACAAEDKLLAEKALLDFGISKTPLERGENYIEESDRVSSTACLLV</sequence>
<gene>
    <name evidence="1" type="ORF">B1207_06440</name>
</gene>
<evidence type="ECO:0000313" key="2">
    <source>
        <dbReference type="Proteomes" id="UP000249458"/>
    </source>
</evidence>
<comment type="caution">
    <text evidence="1">The sequence shown here is derived from an EMBL/GenBank/DDBJ whole genome shotgun (WGS) entry which is preliminary data.</text>
</comment>
<proteinExistence type="predicted"/>
<organism evidence="1 2">
    <name type="scientific">Legionella quinlivanii</name>
    <dbReference type="NCBI Taxonomy" id="45073"/>
    <lineage>
        <taxon>Bacteria</taxon>
        <taxon>Pseudomonadati</taxon>
        <taxon>Pseudomonadota</taxon>
        <taxon>Gammaproteobacteria</taxon>
        <taxon>Legionellales</taxon>
        <taxon>Legionellaceae</taxon>
        <taxon>Legionella</taxon>
    </lineage>
</organism>
<dbReference type="AlphaFoldDB" id="A0A364LKD2"/>
<accession>A0A364LKD2</accession>
<reference evidence="1 2" key="1">
    <citation type="submission" date="2017-02" db="EMBL/GenBank/DDBJ databases">
        <title>Legionella quilivanii strain from human: case report and whole genome sequencing analysis.</title>
        <authorList>
            <person name="Lalancette C."/>
            <person name="Leduc J.-M."/>
            <person name="Levesque S."/>
            <person name="Fournier E."/>
            <person name="Saoud J."/>
            <person name="Faucher S.P."/>
            <person name="Bernard K."/>
            <person name="Martineau C."/>
            <person name="Longtin J."/>
        </authorList>
    </citation>
    <scope>NUCLEOTIDE SEQUENCE [LARGE SCALE GENOMIC DNA]</scope>
    <source>
        <strain evidence="1 2">ID143958</strain>
    </source>
</reference>
<dbReference type="RefSeq" id="WP_112219174.1">
    <property type="nucleotide sequence ID" value="NZ_MVJN01000004.1"/>
</dbReference>
<dbReference type="EMBL" id="MVJN01000004">
    <property type="protein sequence ID" value="RAP37058.1"/>
    <property type="molecule type" value="Genomic_DNA"/>
</dbReference>
<name>A0A364LKD2_9GAMM</name>
<evidence type="ECO:0000313" key="1">
    <source>
        <dbReference type="EMBL" id="RAP37058.1"/>
    </source>
</evidence>
<dbReference type="Proteomes" id="UP000249458">
    <property type="component" value="Unassembled WGS sequence"/>
</dbReference>
<protein>
    <submittedName>
        <fullName evidence="1">Uncharacterized protein</fullName>
    </submittedName>
</protein>